<evidence type="ECO:0000256" key="4">
    <source>
        <dbReference type="PROSITE-ProRule" id="PRU00134"/>
    </source>
</evidence>
<evidence type="ECO:0000256" key="1">
    <source>
        <dbReference type="ARBA" id="ARBA00022723"/>
    </source>
</evidence>
<protein>
    <recommendedName>
        <fullName evidence="6">MYND-type domain-containing protein</fullName>
    </recommendedName>
</protein>
<feature type="compositionally biased region" description="Basic and acidic residues" evidence="5">
    <location>
        <begin position="21"/>
        <end position="32"/>
    </location>
</feature>
<dbReference type="AlphaFoldDB" id="A0A409W7A2"/>
<dbReference type="PANTHER" id="PTHR46758">
    <property type="entry name" value="MYND DOMAIN-CONTAINING"/>
    <property type="match status" value="1"/>
</dbReference>
<dbReference type="SUPFAM" id="SSF48452">
    <property type="entry name" value="TPR-like"/>
    <property type="match status" value="1"/>
</dbReference>
<proteinExistence type="predicted"/>
<dbReference type="SUPFAM" id="SSF144232">
    <property type="entry name" value="HIT/MYND zinc finger-like"/>
    <property type="match status" value="1"/>
</dbReference>
<evidence type="ECO:0000313" key="8">
    <source>
        <dbReference type="Proteomes" id="UP000284706"/>
    </source>
</evidence>
<dbReference type="Gene3D" id="1.25.40.10">
    <property type="entry name" value="Tetratricopeptide repeat domain"/>
    <property type="match status" value="1"/>
</dbReference>
<dbReference type="Proteomes" id="UP000284706">
    <property type="component" value="Unassembled WGS sequence"/>
</dbReference>
<dbReference type="EMBL" id="NHYE01005344">
    <property type="protein sequence ID" value="PPQ74378.1"/>
    <property type="molecule type" value="Genomic_DNA"/>
</dbReference>
<dbReference type="Pfam" id="PF01753">
    <property type="entry name" value="zf-MYND"/>
    <property type="match status" value="1"/>
</dbReference>
<dbReference type="InterPro" id="IPR011990">
    <property type="entry name" value="TPR-like_helical_dom_sf"/>
</dbReference>
<accession>A0A409W7A2</accession>
<evidence type="ECO:0000256" key="3">
    <source>
        <dbReference type="ARBA" id="ARBA00022833"/>
    </source>
</evidence>
<gene>
    <name evidence="7" type="ORF">CVT26_000680</name>
</gene>
<keyword evidence="1" id="KW-0479">Metal-binding</keyword>
<keyword evidence="8" id="KW-1185">Reference proteome</keyword>
<evidence type="ECO:0000313" key="7">
    <source>
        <dbReference type="EMBL" id="PPQ74378.1"/>
    </source>
</evidence>
<dbReference type="InterPro" id="IPR002893">
    <property type="entry name" value="Znf_MYND"/>
</dbReference>
<dbReference type="InterPro" id="IPR044508">
    <property type="entry name" value="At5g50450/At1g67340-like"/>
</dbReference>
<feature type="domain" description="MYND-type" evidence="6">
    <location>
        <begin position="314"/>
        <end position="355"/>
    </location>
</feature>
<sequence length="394" mass="44396">MNRRQGAEGHFGLGGGMVSRQSRENLEKAEDLCRKKRPHEALPYLRKALDLDPENLDAMIQLAFLAPNLASSVKTLENAERTGRSVLQRELGDDCFDDDGESVGNFWMLIQTRPYMRVLQALVKLYWDTGKYDKACDTILEMMRLCPGDNMGSRFSVGTHLISCKRYADALFFCQQWLTEEANGKGVPPPRGGTAFKAPHRNTMAVKKEKGYDWTPTGILYSAALASFKHWGDCEQSRQYLKMAAKANPNVLLKVLGNVKKPSGFNNSPRSPNGPEDAQDYLYLSQDFWMEPDVWNWANDNPDVKAAVLKVCSRPDCGAREVRVAEYKRCSACHLVSYCSVACQKDDWSRHKPECSEYKKRKASVRAFSMAKAVPIDSPYPMFTSDMLSAMPDL</sequence>
<dbReference type="PROSITE" id="PS50865">
    <property type="entry name" value="ZF_MYND_2"/>
    <property type="match status" value="1"/>
</dbReference>
<dbReference type="OrthoDB" id="432970at2759"/>
<dbReference type="PANTHER" id="PTHR46758:SF2">
    <property type="entry name" value="OJ1485_B09.11 PROTEIN"/>
    <property type="match status" value="1"/>
</dbReference>
<evidence type="ECO:0000256" key="5">
    <source>
        <dbReference type="SAM" id="MobiDB-lite"/>
    </source>
</evidence>
<dbReference type="STRING" id="231916.A0A409W7A2"/>
<organism evidence="7 8">
    <name type="scientific">Gymnopilus dilepis</name>
    <dbReference type="NCBI Taxonomy" id="231916"/>
    <lineage>
        <taxon>Eukaryota</taxon>
        <taxon>Fungi</taxon>
        <taxon>Dikarya</taxon>
        <taxon>Basidiomycota</taxon>
        <taxon>Agaricomycotina</taxon>
        <taxon>Agaricomycetes</taxon>
        <taxon>Agaricomycetidae</taxon>
        <taxon>Agaricales</taxon>
        <taxon>Agaricineae</taxon>
        <taxon>Hymenogastraceae</taxon>
        <taxon>Gymnopilus</taxon>
    </lineage>
</organism>
<dbReference type="Pfam" id="PF13181">
    <property type="entry name" value="TPR_8"/>
    <property type="match status" value="1"/>
</dbReference>
<comment type="caution">
    <text evidence="7">The sequence shown here is derived from an EMBL/GenBank/DDBJ whole genome shotgun (WGS) entry which is preliminary data.</text>
</comment>
<dbReference type="InParanoid" id="A0A409W7A2"/>
<evidence type="ECO:0000259" key="6">
    <source>
        <dbReference type="PROSITE" id="PS50865"/>
    </source>
</evidence>
<evidence type="ECO:0000256" key="2">
    <source>
        <dbReference type="ARBA" id="ARBA00022771"/>
    </source>
</evidence>
<dbReference type="GO" id="GO:0008270">
    <property type="term" value="F:zinc ion binding"/>
    <property type="evidence" value="ECO:0007669"/>
    <property type="project" value="UniProtKB-KW"/>
</dbReference>
<name>A0A409W7A2_9AGAR</name>
<keyword evidence="2 4" id="KW-0863">Zinc-finger</keyword>
<dbReference type="Gene3D" id="6.10.140.2220">
    <property type="match status" value="1"/>
</dbReference>
<dbReference type="InterPro" id="IPR019734">
    <property type="entry name" value="TPR_rpt"/>
</dbReference>
<keyword evidence="3" id="KW-0862">Zinc</keyword>
<feature type="region of interest" description="Disordered" evidence="5">
    <location>
        <begin position="1"/>
        <end position="32"/>
    </location>
</feature>
<reference evidence="7 8" key="1">
    <citation type="journal article" date="2018" name="Evol. Lett.">
        <title>Horizontal gene cluster transfer increased hallucinogenic mushroom diversity.</title>
        <authorList>
            <person name="Reynolds H.T."/>
            <person name="Vijayakumar V."/>
            <person name="Gluck-Thaler E."/>
            <person name="Korotkin H.B."/>
            <person name="Matheny P.B."/>
            <person name="Slot J.C."/>
        </authorList>
    </citation>
    <scope>NUCLEOTIDE SEQUENCE [LARGE SCALE GENOMIC DNA]</scope>
    <source>
        <strain evidence="7 8">SRW20</strain>
    </source>
</reference>